<accession>A0A1D2VM83</accession>
<evidence type="ECO:0000313" key="2">
    <source>
        <dbReference type="Proteomes" id="UP000095038"/>
    </source>
</evidence>
<name>A0A1D2VM83_9ASCO</name>
<dbReference type="Gene3D" id="3.80.10.10">
    <property type="entry name" value="Ribonuclease Inhibitor"/>
    <property type="match status" value="1"/>
</dbReference>
<sequence length="77" mass="8958">MSLSLITIVFFSSKILILDSNNLSKLDGFNKFIYLEELISSRNNISQINDMINFKSLKTKNIIFIKKSNQISHKKYI</sequence>
<dbReference type="SUPFAM" id="SSF52058">
    <property type="entry name" value="L domain-like"/>
    <property type="match status" value="1"/>
</dbReference>
<keyword evidence="2" id="KW-1185">Reference proteome</keyword>
<dbReference type="InParanoid" id="A0A1D2VM83"/>
<gene>
    <name evidence="1" type="ORF">ASCRUDRAFT_74207</name>
</gene>
<dbReference type="EMBL" id="KV454476">
    <property type="protein sequence ID" value="ODV62726.1"/>
    <property type="molecule type" value="Genomic_DNA"/>
</dbReference>
<dbReference type="InterPro" id="IPR032675">
    <property type="entry name" value="LRR_dom_sf"/>
</dbReference>
<evidence type="ECO:0000313" key="1">
    <source>
        <dbReference type="EMBL" id="ODV62726.1"/>
    </source>
</evidence>
<dbReference type="GeneID" id="30966234"/>
<organism evidence="1 2">
    <name type="scientific">Ascoidea rubescens DSM 1968</name>
    <dbReference type="NCBI Taxonomy" id="1344418"/>
    <lineage>
        <taxon>Eukaryota</taxon>
        <taxon>Fungi</taxon>
        <taxon>Dikarya</taxon>
        <taxon>Ascomycota</taxon>
        <taxon>Saccharomycotina</taxon>
        <taxon>Saccharomycetes</taxon>
        <taxon>Ascoideaceae</taxon>
        <taxon>Ascoidea</taxon>
    </lineage>
</organism>
<proteinExistence type="predicted"/>
<dbReference type="AlphaFoldDB" id="A0A1D2VM83"/>
<protein>
    <recommendedName>
        <fullName evidence="3">L domain-like protein</fullName>
    </recommendedName>
</protein>
<dbReference type="Proteomes" id="UP000095038">
    <property type="component" value="Unassembled WGS sequence"/>
</dbReference>
<evidence type="ECO:0008006" key="3">
    <source>
        <dbReference type="Google" id="ProtNLM"/>
    </source>
</evidence>
<reference evidence="2" key="1">
    <citation type="submission" date="2016-05" db="EMBL/GenBank/DDBJ databases">
        <title>Comparative genomics of biotechnologically important yeasts.</title>
        <authorList>
            <consortium name="DOE Joint Genome Institute"/>
            <person name="Riley R."/>
            <person name="Haridas S."/>
            <person name="Wolfe K.H."/>
            <person name="Lopes M.R."/>
            <person name="Hittinger C.T."/>
            <person name="Goker M."/>
            <person name="Salamov A."/>
            <person name="Wisecaver J."/>
            <person name="Long T.M."/>
            <person name="Aerts A.L."/>
            <person name="Barry K."/>
            <person name="Choi C."/>
            <person name="Clum A."/>
            <person name="Coughlan A.Y."/>
            <person name="Deshpande S."/>
            <person name="Douglass A.P."/>
            <person name="Hanson S.J."/>
            <person name="Klenk H.-P."/>
            <person name="Labutti K."/>
            <person name="Lapidus A."/>
            <person name="Lindquist E."/>
            <person name="Lipzen A."/>
            <person name="Meier-Kolthoff J.P."/>
            <person name="Ohm R.A."/>
            <person name="Otillar R.P."/>
            <person name="Pangilinan J."/>
            <person name="Peng Y."/>
            <person name="Rokas A."/>
            <person name="Rosa C.A."/>
            <person name="Scheuner C."/>
            <person name="Sibirny A.A."/>
            <person name="Slot J.C."/>
            <person name="Stielow J.B."/>
            <person name="Sun H."/>
            <person name="Kurtzman C.P."/>
            <person name="Blackwell M."/>
            <person name="Grigoriev I.V."/>
            <person name="Jeffries T.W."/>
        </authorList>
    </citation>
    <scope>NUCLEOTIDE SEQUENCE [LARGE SCALE GENOMIC DNA]</scope>
    <source>
        <strain evidence="2">DSM 1968</strain>
    </source>
</reference>
<dbReference type="RefSeq" id="XP_020049033.1">
    <property type="nucleotide sequence ID" value="XM_020192598.1"/>
</dbReference>